<dbReference type="KEGG" id="png:PNIG_b0569"/>
<dbReference type="Proteomes" id="UP000198329">
    <property type="component" value="Chromosome II"/>
</dbReference>
<gene>
    <name evidence="2" type="ORF">PNIG_b0569</name>
</gene>
<feature type="chain" id="PRO_5042055428" description="Periplasmic or outer membrane protein" evidence="1">
    <location>
        <begin position="24"/>
        <end position="235"/>
    </location>
</feature>
<dbReference type="AlphaFoldDB" id="A0AAC9XZV1"/>
<keyword evidence="3" id="KW-1185">Reference proteome</keyword>
<evidence type="ECO:0000313" key="3">
    <source>
        <dbReference type="Proteomes" id="UP000198329"/>
    </source>
</evidence>
<dbReference type="GeneID" id="300943731"/>
<evidence type="ECO:0000256" key="1">
    <source>
        <dbReference type="SAM" id="SignalP"/>
    </source>
</evidence>
<reference evidence="2 3" key="1">
    <citation type="submission" date="2015-03" db="EMBL/GenBank/DDBJ databases">
        <authorList>
            <person name="Xie B.-B."/>
            <person name="Rong J.-C."/>
            <person name="Qin Q.-L."/>
            <person name="Zhang Y.-Z."/>
        </authorList>
    </citation>
    <scope>NUCLEOTIDE SEQUENCE [LARGE SCALE GENOMIC DNA]</scope>
    <source>
        <strain evidence="2 3">KMM 661</strain>
    </source>
</reference>
<protein>
    <recommendedName>
        <fullName evidence="4">Periplasmic or outer membrane protein</fullName>
    </recommendedName>
</protein>
<dbReference type="Pfam" id="PF09694">
    <property type="entry name" value="Gcw_chp"/>
    <property type="match status" value="1"/>
</dbReference>
<keyword evidence="1" id="KW-0732">Signal</keyword>
<organism evidence="2 3">
    <name type="scientific">Pseudoalteromonas nigrifaciens</name>
    <dbReference type="NCBI Taxonomy" id="28109"/>
    <lineage>
        <taxon>Bacteria</taxon>
        <taxon>Pseudomonadati</taxon>
        <taxon>Pseudomonadota</taxon>
        <taxon>Gammaproteobacteria</taxon>
        <taxon>Alteromonadales</taxon>
        <taxon>Pseudoalteromonadaceae</taxon>
        <taxon>Pseudoalteromonas</taxon>
    </lineage>
</organism>
<name>A0AAC9XZV1_9GAMM</name>
<accession>A0AAC9XZV1</accession>
<feature type="signal peptide" evidence="1">
    <location>
        <begin position="1"/>
        <end position="23"/>
    </location>
</feature>
<dbReference type="EMBL" id="CP011037">
    <property type="protein sequence ID" value="ASM56133.1"/>
    <property type="molecule type" value="Genomic_DNA"/>
</dbReference>
<dbReference type="NCBIfam" id="TIGR02001">
    <property type="entry name" value="gcw_chp"/>
    <property type="match status" value="1"/>
</dbReference>
<evidence type="ECO:0000313" key="2">
    <source>
        <dbReference type="EMBL" id="ASM56133.1"/>
    </source>
</evidence>
<dbReference type="InterPro" id="IPR010239">
    <property type="entry name" value="CHP02001"/>
</dbReference>
<evidence type="ECO:0008006" key="4">
    <source>
        <dbReference type="Google" id="ProtNLM"/>
    </source>
</evidence>
<proteinExistence type="predicted"/>
<dbReference type="RefSeq" id="WP_089369254.1">
    <property type="nucleotide sequence ID" value="NZ_BJXZ01000017.1"/>
</dbReference>
<sequence>MNNKLKQLFIALPFTLLSTTAAANWSTTITAASDYTFNGVSQTDSDPAIQASLDYAFDNGVYAGIWASNVDIIGLDDIDFELDAYVGRFMQLNEQVSLDYGIAYYTYQGDSSDFNYGEAYTKFGYASDYGQTELNFWYSWDYFGSGAGHVISQIAHTYELAPNHALRASFDISNSLDGKKYAWDSNEKKSYNHYRLAYKTSYEGFNIEVAAENTSLDYDYTDERLVLAVSRTFNL</sequence>